<gene>
    <name evidence="3" type="ORF">RFI_13143</name>
</gene>
<dbReference type="Pfam" id="PF09320">
    <property type="entry name" value="DUF1977"/>
    <property type="match status" value="1"/>
</dbReference>
<accession>X6NFA0</accession>
<dbReference type="AlphaFoldDB" id="X6NFA0"/>
<dbReference type="EMBL" id="ASPP01009508">
    <property type="protein sequence ID" value="ETO24017.1"/>
    <property type="molecule type" value="Genomic_DNA"/>
</dbReference>
<keyword evidence="1" id="KW-0732">Signal</keyword>
<dbReference type="Proteomes" id="UP000023152">
    <property type="component" value="Unassembled WGS sequence"/>
</dbReference>
<evidence type="ECO:0000259" key="2">
    <source>
        <dbReference type="Pfam" id="PF09320"/>
    </source>
</evidence>
<dbReference type="InterPro" id="IPR015399">
    <property type="entry name" value="DUF1977_DnaJ-like"/>
</dbReference>
<comment type="caution">
    <text evidence="3">The sequence shown here is derived from an EMBL/GenBank/DDBJ whole genome shotgun (WGS) entry which is preliminary data.</text>
</comment>
<keyword evidence="4" id="KW-1185">Reference proteome</keyword>
<proteinExistence type="predicted"/>
<organism evidence="3 4">
    <name type="scientific">Reticulomyxa filosa</name>
    <dbReference type="NCBI Taxonomy" id="46433"/>
    <lineage>
        <taxon>Eukaryota</taxon>
        <taxon>Sar</taxon>
        <taxon>Rhizaria</taxon>
        <taxon>Retaria</taxon>
        <taxon>Foraminifera</taxon>
        <taxon>Monothalamids</taxon>
        <taxon>Reticulomyxidae</taxon>
        <taxon>Reticulomyxa</taxon>
    </lineage>
</organism>
<feature type="domain" description="DUF1977" evidence="2">
    <location>
        <begin position="46"/>
        <end position="127"/>
    </location>
</feature>
<feature type="signal peptide" evidence="1">
    <location>
        <begin position="1"/>
        <end position="21"/>
    </location>
</feature>
<evidence type="ECO:0000256" key="1">
    <source>
        <dbReference type="SAM" id="SignalP"/>
    </source>
</evidence>
<sequence length="210" mass="24816">MQLFPLLIMIFSLLIPSLLSSGRSSSNGLFSSSFQTWANLEGNVYTLESQYPFDKMRKSVHGVTYFVSQEFEYRFAKSVSRVEDDVETKYLERMIHQCDEEKVRVDKLRQEILSSQITSERRMSLVKELTDDFAFKHSFHDQKRKRANKYNNNLKQKKKKKEANLTTPQKKKKKTTISYVSIYNEKIEIHCFSYNPPKLNVHKPNHRFGE</sequence>
<evidence type="ECO:0000313" key="3">
    <source>
        <dbReference type="EMBL" id="ETO24017.1"/>
    </source>
</evidence>
<protein>
    <recommendedName>
        <fullName evidence="2">DUF1977 domain-containing protein</fullName>
    </recommendedName>
</protein>
<feature type="chain" id="PRO_5004975458" description="DUF1977 domain-containing protein" evidence="1">
    <location>
        <begin position="22"/>
        <end position="210"/>
    </location>
</feature>
<reference evidence="3 4" key="1">
    <citation type="journal article" date="2013" name="Curr. Biol.">
        <title>The Genome of the Foraminiferan Reticulomyxa filosa.</title>
        <authorList>
            <person name="Glockner G."/>
            <person name="Hulsmann N."/>
            <person name="Schleicher M."/>
            <person name="Noegel A.A."/>
            <person name="Eichinger L."/>
            <person name="Gallinger C."/>
            <person name="Pawlowski J."/>
            <person name="Sierra R."/>
            <person name="Euteneuer U."/>
            <person name="Pillet L."/>
            <person name="Moustafa A."/>
            <person name="Platzer M."/>
            <person name="Groth M."/>
            <person name="Szafranski K."/>
            <person name="Schliwa M."/>
        </authorList>
    </citation>
    <scope>NUCLEOTIDE SEQUENCE [LARGE SCALE GENOMIC DNA]</scope>
</reference>
<evidence type="ECO:0000313" key="4">
    <source>
        <dbReference type="Proteomes" id="UP000023152"/>
    </source>
</evidence>
<name>X6NFA0_RETFI</name>